<dbReference type="RefSeq" id="WP_072903858.1">
    <property type="nucleotide sequence ID" value="NZ_FRAD01000015.1"/>
</dbReference>
<protein>
    <submittedName>
        <fullName evidence="3">Sirohydrochlorin cobaltochelatase</fullName>
    </submittedName>
</protein>
<dbReference type="SUPFAM" id="SSF53800">
    <property type="entry name" value="Chelatase"/>
    <property type="match status" value="1"/>
</dbReference>
<evidence type="ECO:0000256" key="1">
    <source>
        <dbReference type="PIRSR" id="PIRSR033579-1"/>
    </source>
</evidence>
<feature type="active site" description="Proton acceptor" evidence="1">
    <location>
        <position position="148"/>
    </location>
</feature>
<organism evidence="3 4">
    <name type="scientific">Hathewaya proteolytica DSM 3090</name>
    <dbReference type="NCBI Taxonomy" id="1121331"/>
    <lineage>
        <taxon>Bacteria</taxon>
        <taxon>Bacillati</taxon>
        <taxon>Bacillota</taxon>
        <taxon>Clostridia</taxon>
        <taxon>Eubacteriales</taxon>
        <taxon>Clostridiaceae</taxon>
        <taxon>Hathewaya</taxon>
    </lineage>
</organism>
<dbReference type="EMBL" id="FRAD01000015">
    <property type="protein sequence ID" value="SHK15358.1"/>
    <property type="molecule type" value="Genomic_DNA"/>
</dbReference>
<accession>A0A1M6Q5F5</accession>
<dbReference type="Pfam" id="PF06180">
    <property type="entry name" value="CbiK"/>
    <property type="match status" value="1"/>
</dbReference>
<evidence type="ECO:0000256" key="2">
    <source>
        <dbReference type="PIRSR" id="PIRSR033579-3"/>
    </source>
</evidence>
<keyword evidence="4" id="KW-1185">Reference proteome</keyword>
<reference evidence="3 4" key="1">
    <citation type="submission" date="2016-11" db="EMBL/GenBank/DDBJ databases">
        <authorList>
            <person name="Jaros S."/>
            <person name="Januszkiewicz K."/>
            <person name="Wedrychowicz H."/>
        </authorList>
    </citation>
    <scope>NUCLEOTIDE SEQUENCE [LARGE SCALE GENOMIC DNA]</scope>
    <source>
        <strain evidence="3 4">DSM 3090</strain>
    </source>
</reference>
<dbReference type="Gene3D" id="3.40.50.1400">
    <property type="match status" value="2"/>
</dbReference>
<dbReference type="PANTHER" id="PTHR33542">
    <property type="entry name" value="SIROHYDROCHLORIN FERROCHELATASE, CHLOROPLASTIC"/>
    <property type="match status" value="1"/>
</dbReference>
<dbReference type="CDD" id="cd03412">
    <property type="entry name" value="CbiK_N"/>
    <property type="match status" value="1"/>
</dbReference>
<keyword evidence="2" id="KW-0170">Cobalt</keyword>
<evidence type="ECO:0000313" key="3">
    <source>
        <dbReference type="EMBL" id="SHK15358.1"/>
    </source>
</evidence>
<dbReference type="STRING" id="1121331.SAMN02745248_01901"/>
<feature type="binding site" evidence="2">
    <location>
        <position position="179"/>
    </location>
    <ligand>
        <name>Co(2+)</name>
        <dbReference type="ChEBI" id="CHEBI:48828"/>
    </ligand>
</feature>
<dbReference type="PIRSF" id="PIRSF033579">
    <property type="entry name" value="Anaer_Co_chel"/>
    <property type="match status" value="1"/>
</dbReference>
<dbReference type="PANTHER" id="PTHR33542:SF3">
    <property type="entry name" value="SIROHYDROCHLORIN FERROCHELATASE, CHLOROPLASTIC"/>
    <property type="match status" value="1"/>
</dbReference>
<dbReference type="InterPro" id="IPR050963">
    <property type="entry name" value="Sirohydro_Cobaltochel/CbiX"/>
</dbReference>
<dbReference type="InterPro" id="IPR010388">
    <property type="entry name" value="Anaerobic_Co-chelatase"/>
</dbReference>
<sequence>MKKGILVVSFGTSFAETRKKTIEAIEDRIKENFKEYEVRRAFTSHIIIKKLKNRDNIIVDTPEEAMEKFAADGFDEVVMQPLHLIPGLEYDYINTIKEKYENRFKSVKIGRPLLYYKCEEEGIDDYTIMAEAVKKQIYRGHNVLLMGHGTPHYANAVYSCMEMVFHDCGMENVFMANVEGYPYISDALKKIKEKNVMEITLMPFMLVAGDHAQNDMAGDDEDSFKSILQAQGIKTKVYMHGLGENEEIQKIYVQHLKDAINDTYGELGKNKKGM</sequence>
<evidence type="ECO:0000313" key="4">
    <source>
        <dbReference type="Proteomes" id="UP000183952"/>
    </source>
</evidence>
<keyword evidence="2" id="KW-0479">Metal-binding</keyword>
<proteinExistence type="predicted"/>
<dbReference type="GO" id="GO:0019251">
    <property type="term" value="P:anaerobic cobalamin biosynthetic process"/>
    <property type="evidence" value="ECO:0007669"/>
    <property type="project" value="InterPro"/>
</dbReference>
<dbReference type="GO" id="GO:0016852">
    <property type="term" value="F:sirohydrochlorin cobaltochelatase activity"/>
    <property type="evidence" value="ECO:0007669"/>
    <property type="project" value="InterPro"/>
</dbReference>
<gene>
    <name evidence="3" type="ORF">SAMN02745248_01901</name>
</gene>
<dbReference type="GO" id="GO:0046872">
    <property type="term" value="F:metal ion binding"/>
    <property type="evidence" value="ECO:0007669"/>
    <property type="project" value="UniProtKB-KW"/>
</dbReference>
<feature type="binding site" evidence="2">
    <location>
        <position position="211"/>
    </location>
    <ligand>
        <name>Co(2+)</name>
        <dbReference type="ChEBI" id="CHEBI:48828"/>
    </ligand>
</feature>
<dbReference type="CDD" id="cd03413">
    <property type="entry name" value="CbiK_C"/>
    <property type="match status" value="1"/>
</dbReference>
<dbReference type="Proteomes" id="UP000183952">
    <property type="component" value="Unassembled WGS sequence"/>
</dbReference>
<name>A0A1M6Q5F5_9CLOT</name>
<dbReference type="AlphaFoldDB" id="A0A1M6Q5F5"/>
<dbReference type="OrthoDB" id="9770331at2"/>
<feature type="binding site" evidence="2">
    <location>
        <position position="148"/>
    </location>
    <ligand>
        <name>Co(2+)</name>
        <dbReference type="ChEBI" id="CHEBI:48828"/>
    </ligand>
</feature>